<dbReference type="EMBL" id="JAKUCV010006750">
    <property type="protein sequence ID" value="KAJ4826059.1"/>
    <property type="molecule type" value="Genomic_DNA"/>
</dbReference>
<evidence type="ECO:0000313" key="3">
    <source>
        <dbReference type="Proteomes" id="UP001141552"/>
    </source>
</evidence>
<name>A0A9Q0F8I1_9ROSI</name>
<dbReference type="InterPro" id="IPR036430">
    <property type="entry name" value="RNase_T2-like_sf"/>
</dbReference>
<reference evidence="2" key="2">
    <citation type="journal article" date="2023" name="Plants (Basel)">
        <title>Annotation of the Turnera subulata (Passifloraceae) Draft Genome Reveals the S-Locus Evolved after the Divergence of Turneroideae from Passifloroideae in a Stepwise Manner.</title>
        <authorList>
            <person name="Henning P.M."/>
            <person name="Roalson E.H."/>
            <person name="Mir W."/>
            <person name="McCubbin A.G."/>
            <person name="Shore J.S."/>
        </authorList>
    </citation>
    <scope>NUCLEOTIDE SEQUENCE</scope>
    <source>
        <strain evidence="2">F60SS</strain>
    </source>
</reference>
<protein>
    <submittedName>
        <fullName evidence="2">Uncharacterized protein</fullName>
    </submittedName>
</protein>
<feature type="compositionally biased region" description="Basic and acidic residues" evidence="1">
    <location>
        <begin position="1"/>
        <end position="12"/>
    </location>
</feature>
<dbReference type="Gene3D" id="3.90.730.10">
    <property type="entry name" value="Ribonuclease T2-like"/>
    <property type="match status" value="1"/>
</dbReference>
<proteinExistence type="predicted"/>
<accession>A0A9Q0F8I1</accession>
<sequence length="177" mass="20090">MGIDQIDRREELSSSQVEAESDTATTTTTFFAVKIEKNPPRSKLDELGVTTLSKARDYDYFYLSAQTLASYCATKGVQCALKRARNTNFTIHALWPRKERHGIGPNVQHKWGIDQIDRREELSSSQVEAESDMATTTTKIFAVRIEKNPPRSKLDELGVITLSKYCKTFLQSKYMNS</sequence>
<dbReference type="SUPFAM" id="SSF55895">
    <property type="entry name" value="Ribonuclease Rh-like"/>
    <property type="match status" value="1"/>
</dbReference>
<evidence type="ECO:0000313" key="2">
    <source>
        <dbReference type="EMBL" id="KAJ4826059.1"/>
    </source>
</evidence>
<dbReference type="AlphaFoldDB" id="A0A9Q0F8I1"/>
<dbReference type="GO" id="GO:0033897">
    <property type="term" value="F:ribonuclease T2 activity"/>
    <property type="evidence" value="ECO:0007669"/>
    <property type="project" value="InterPro"/>
</dbReference>
<comment type="caution">
    <text evidence="2">The sequence shown here is derived from an EMBL/GenBank/DDBJ whole genome shotgun (WGS) entry which is preliminary data.</text>
</comment>
<gene>
    <name evidence="2" type="ORF">Tsubulata_000717</name>
</gene>
<dbReference type="GO" id="GO:0003723">
    <property type="term" value="F:RNA binding"/>
    <property type="evidence" value="ECO:0007669"/>
    <property type="project" value="InterPro"/>
</dbReference>
<evidence type="ECO:0000256" key="1">
    <source>
        <dbReference type="SAM" id="MobiDB-lite"/>
    </source>
</evidence>
<dbReference type="Proteomes" id="UP001141552">
    <property type="component" value="Unassembled WGS sequence"/>
</dbReference>
<keyword evidence="3" id="KW-1185">Reference proteome</keyword>
<organism evidence="2 3">
    <name type="scientific">Turnera subulata</name>
    <dbReference type="NCBI Taxonomy" id="218843"/>
    <lineage>
        <taxon>Eukaryota</taxon>
        <taxon>Viridiplantae</taxon>
        <taxon>Streptophyta</taxon>
        <taxon>Embryophyta</taxon>
        <taxon>Tracheophyta</taxon>
        <taxon>Spermatophyta</taxon>
        <taxon>Magnoliopsida</taxon>
        <taxon>eudicotyledons</taxon>
        <taxon>Gunneridae</taxon>
        <taxon>Pentapetalae</taxon>
        <taxon>rosids</taxon>
        <taxon>fabids</taxon>
        <taxon>Malpighiales</taxon>
        <taxon>Passifloraceae</taxon>
        <taxon>Turnera</taxon>
    </lineage>
</organism>
<feature type="region of interest" description="Disordered" evidence="1">
    <location>
        <begin position="1"/>
        <end position="23"/>
    </location>
</feature>
<reference evidence="2" key="1">
    <citation type="submission" date="2022-02" db="EMBL/GenBank/DDBJ databases">
        <authorList>
            <person name="Henning P.M."/>
            <person name="McCubbin A.G."/>
            <person name="Shore J.S."/>
        </authorList>
    </citation>
    <scope>NUCLEOTIDE SEQUENCE</scope>
    <source>
        <strain evidence="2">F60SS</strain>
        <tissue evidence="2">Leaves</tissue>
    </source>
</reference>